<protein>
    <submittedName>
        <fullName evidence="3">T9SS sorting signal type C domain-containing protein</fullName>
    </submittedName>
</protein>
<dbReference type="NCBIfam" id="NF033708">
    <property type="entry name" value="T9SS_Cterm_ChiA"/>
    <property type="match status" value="1"/>
</dbReference>
<proteinExistence type="predicted"/>
<reference evidence="3 4" key="1">
    <citation type="submission" date="2021-03" db="EMBL/GenBank/DDBJ databases">
        <title>Flavobacterium kribbensis sp. nov, an endophytic bacteria, isolated from soybean.</title>
        <authorList>
            <person name="Lee J."/>
            <person name="Seo J."/>
        </authorList>
    </citation>
    <scope>NUCLEOTIDE SEQUENCE [LARGE SCALE GENOMIC DNA]</scope>
    <source>
        <strain evidence="3 4">BB8</strain>
    </source>
</reference>
<feature type="chain" id="PRO_5047191803" evidence="1">
    <location>
        <begin position="49"/>
        <end position="1181"/>
    </location>
</feature>
<keyword evidence="4" id="KW-1185">Reference proteome</keyword>
<gene>
    <name evidence="3" type="ORF">J0383_12155</name>
</gene>
<organism evidence="3 4">
    <name type="scientific">Flavobacterium endoglycinae</name>
    <dbReference type="NCBI Taxonomy" id="2816357"/>
    <lineage>
        <taxon>Bacteria</taxon>
        <taxon>Pseudomonadati</taxon>
        <taxon>Bacteroidota</taxon>
        <taxon>Flavobacteriia</taxon>
        <taxon>Flavobacteriales</taxon>
        <taxon>Flavobacteriaceae</taxon>
        <taxon>Flavobacterium</taxon>
    </lineage>
</organism>
<dbReference type="Proteomes" id="UP000663440">
    <property type="component" value="Chromosome"/>
</dbReference>
<name>A0ABX7Q7Q1_9FLAO</name>
<dbReference type="RefSeq" id="WP_207294315.1">
    <property type="nucleotide sequence ID" value="NZ_CP071448.1"/>
</dbReference>
<feature type="signal peptide" evidence="1">
    <location>
        <begin position="1"/>
        <end position="48"/>
    </location>
</feature>
<keyword evidence="1" id="KW-0732">Signal</keyword>
<evidence type="ECO:0000259" key="2">
    <source>
        <dbReference type="Pfam" id="PF21722"/>
    </source>
</evidence>
<accession>A0ABX7Q7Q1</accession>
<feature type="domain" description="Glycine-rich" evidence="2">
    <location>
        <begin position="58"/>
        <end position="263"/>
    </location>
</feature>
<dbReference type="EMBL" id="CP071448">
    <property type="protein sequence ID" value="QSW87050.1"/>
    <property type="molecule type" value="Genomic_DNA"/>
</dbReference>
<evidence type="ECO:0000313" key="4">
    <source>
        <dbReference type="Proteomes" id="UP000663440"/>
    </source>
</evidence>
<evidence type="ECO:0000313" key="3">
    <source>
        <dbReference type="EMBL" id="QSW87050.1"/>
    </source>
</evidence>
<sequence length="1181" mass="121146">MKKKLPASFIFPQNLLHCFSLSSVNSKKSFLKVKLSLLLSFVCFSLWAQPPHTLNANGTVVVPAGITTMDVQAWGGGGAGGGASNSAALTGRGGGGGGGGAFARGNISVTAGATLNVRVAPVTTGTTGNGGNGGNSTIDSYETILFAAGGIGGTANSAGGTPAGGSGGLSTSSFGSVSTVSGANGGTGNTALLSLGLFSGAGGTAGGTGGGTGGDARGSLLLGNGPGYAGNSPGGGGSGGMQLAGSAAQVGGDGAAGRVIITYTCPTYSITGISAADVCNSAGTTSLVTLTSSAAGLPTGPYVVTYNRSNPSATGLTAVMTVSAAGTGTFTAVGLNTIGTSTITVTNLTSAACSSNITTNNVASLTINAATVGGSVAGTTTICSGATSGTLTLSGQTGSIIRWESAVSPFSTWAPIANTTTTYTSGALTATTQFRAVIQNGNCSVVNSSVATITVNPLPQGSLTANGPFCVTGSGLLTFTATAGTGPYTIVYKENGGADRTVTNVTSGTPFAPFTNPVTATTIYTLVSVTGANTCSRSTGFTVDNATITVNSRLATPTYGTITQPTCVSSTGSVVLTGLPATSWTINQSGTASQTYSSSGTTYTVTNLAPGNYTFTVQDATNCPSLATSNLNIIAAVINIWNGTSWSKGSPPISTDAVRFSGNYSTTGDLNGCSLTVDSGVTVTVNSNHTFTISNAVTNNGGQLIFENNSSLVQTNNVTNTGNITYKRITPPVRRYDLTYWSAPITRTPAFTLYDLSPGTLGDKYYSYDPNLGWIISYNGTQEMLPGRGYMVRAPQANDINTGVNYAAAFVGIPNNGTINVSLGTAERWQLLGNPYPSAIYADQFIFDNAANVYGTLYFWTHNSPPSNANAGDAQYNYNSNDYAIYNITGATTVGGLVGQGAPTPGNQAAPLGYIAAGQGFFAISKTGGNAVFTNAMRVSGNNAQFYKSTESNKTAIERHRVWLNLTNTQGAFKQLLIGYVEGATNSWDQNFDGVTIDGNKYLDFYSINEGMNLVIQGRALPFSETDVIPLGYKSTISGEFSISIDHADGNLATHAIYLEDKVKNVIHNLQESNYTFTTTTGTFLERFAIKFTSGTLGVDQFDLPDNSVMISVKDRTVKLRSESFIQEVSVFDISGKLIYNNKKIENTEFQIANLRTGEQLLIVKVTLDNGKTTTKKIGFH</sequence>
<dbReference type="InterPro" id="IPR049304">
    <property type="entry name" value="Gly_rich_dom"/>
</dbReference>
<dbReference type="Pfam" id="PF21722">
    <property type="entry name" value="Gly_rich_2"/>
    <property type="match status" value="1"/>
</dbReference>
<evidence type="ECO:0000256" key="1">
    <source>
        <dbReference type="SAM" id="SignalP"/>
    </source>
</evidence>